<evidence type="ECO:0000256" key="2">
    <source>
        <dbReference type="ARBA" id="ARBA00022737"/>
    </source>
</evidence>
<dbReference type="PANTHER" id="PTHR10680">
    <property type="entry name" value="PEPTIDYL-GLYCINE ALPHA-AMIDATING MONOOXYGENASE"/>
    <property type="match status" value="1"/>
</dbReference>
<dbReference type="InterPro" id="IPR001258">
    <property type="entry name" value="NHL_repeat"/>
</dbReference>
<keyword evidence="3" id="KW-0325">Glycoprotein</keyword>
<protein>
    <submittedName>
        <fullName evidence="5">Peptidase</fullName>
    </submittedName>
</protein>
<organism evidence="5 6">
    <name type="scientific">Falsiroseomonas tokyonensis</name>
    <dbReference type="NCBI Taxonomy" id="430521"/>
    <lineage>
        <taxon>Bacteria</taxon>
        <taxon>Pseudomonadati</taxon>
        <taxon>Pseudomonadota</taxon>
        <taxon>Alphaproteobacteria</taxon>
        <taxon>Acetobacterales</taxon>
        <taxon>Roseomonadaceae</taxon>
        <taxon>Falsiroseomonas</taxon>
    </lineage>
</organism>
<evidence type="ECO:0000256" key="1">
    <source>
        <dbReference type="ARBA" id="ARBA00022729"/>
    </source>
</evidence>
<gene>
    <name evidence="5" type="ORF">ACFOD3_26075</name>
</gene>
<accession>A0ABV7C555</accession>
<evidence type="ECO:0000256" key="3">
    <source>
        <dbReference type="ARBA" id="ARBA00023180"/>
    </source>
</evidence>
<feature type="repeat" description="NHL" evidence="4">
    <location>
        <begin position="166"/>
        <end position="205"/>
    </location>
</feature>
<comment type="caution">
    <text evidence="5">The sequence shown here is derived from an EMBL/GenBank/DDBJ whole genome shotgun (WGS) entry which is preliminary data.</text>
</comment>
<dbReference type="Pfam" id="PF01436">
    <property type="entry name" value="NHL"/>
    <property type="match status" value="3"/>
</dbReference>
<dbReference type="PROSITE" id="PS51125">
    <property type="entry name" value="NHL"/>
    <property type="match status" value="1"/>
</dbReference>
<proteinExistence type="predicted"/>
<dbReference type="RefSeq" id="WP_216839839.1">
    <property type="nucleotide sequence ID" value="NZ_JAFNJS010000011.1"/>
</dbReference>
<sequence>MTQDKLVVALSETTYQVERPWGVRGTRFAGAVVSDVAVDSQGNAHVLLRYEPYARQAATPGIAVIAPDGTLLREMPLPEVSDGHGIAIGPGDEILVTDRDRHEIRILDADGRTLLCLGTRNRPGQPFSHPAGAAIHPSGDIFVADGYGHSLVHRFSADGRPLLRWGEPGTGPGQFTTPHDLAFGRKGEVIVCDRENNRIQAFDTEGRFLWQAGDLYHPMGIAVDAEGRILVTDQIPRLSLFSPEGRLIGRCRPVLNGGHGLALGAGGCILLAEIAENWVTRLAPR</sequence>
<keyword evidence="2" id="KW-0677">Repeat</keyword>
<evidence type="ECO:0000256" key="4">
    <source>
        <dbReference type="PROSITE-ProRule" id="PRU00504"/>
    </source>
</evidence>
<keyword evidence="6" id="KW-1185">Reference proteome</keyword>
<evidence type="ECO:0000313" key="5">
    <source>
        <dbReference type="EMBL" id="MFC3003390.1"/>
    </source>
</evidence>
<reference evidence="6" key="1">
    <citation type="journal article" date="2019" name="Int. J. Syst. Evol. Microbiol.">
        <title>The Global Catalogue of Microorganisms (GCM) 10K type strain sequencing project: providing services to taxonomists for standard genome sequencing and annotation.</title>
        <authorList>
            <consortium name="The Broad Institute Genomics Platform"/>
            <consortium name="The Broad Institute Genome Sequencing Center for Infectious Disease"/>
            <person name="Wu L."/>
            <person name="Ma J."/>
        </authorList>
    </citation>
    <scope>NUCLEOTIDE SEQUENCE [LARGE SCALE GENOMIC DNA]</scope>
    <source>
        <strain evidence="6">CGMCC 1.16855</strain>
    </source>
</reference>
<dbReference type="Proteomes" id="UP001595420">
    <property type="component" value="Unassembled WGS sequence"/>
</dbReference>
<evidence type="ECO:0000313" key="6">
    <source>
        <dbReference type="Proteomes" id="UP001595420"/>
    </source>
</evidence>
<dbReference type="EMBL" id="JBHRSB010000011">
    <property type="protein sequence ID" value="MFC3003390.1"/>
    <property type="molecule type" value="Genomic_DNA"/>
</dbReference>
<name>A0ABV7C555_9PROT</name>
<keyword evidence="1" id="KW-0732">Signal</keyword>